<dbReference type="PROSITE" id="PS50093">
    <property type="entry name" value="PKD"/>
    <property type="match status" value="1"/>
</dbReference>
<dbReference type="Pfam" id="PF18911">
    <property type="entry name" value="PKD_4"/>
    <property type="match status" value="1"/>
</dbReference>
<keyword evidence="4" id="KW-1185">Reference proteome</keyword>
<gene>
    <name evidence="3" type="ORF">F8C82_07150</name>
</gene>
<feature type="domain" description="PKD" evidence="2">
    <location>
        <begin position="234"/>
        <end position="269"/>
    </location>
</feature>
<dbReference type="Gene3D" id="2.60.40.10">
    <property type="entry name" value="Immunoglobulins"/>
    <property type="match status" value="1"/>
</dbReference>
<keyword evidence="1" id="KW-0732">Signal</keyword>
<dbReference type="EMBL" id="WBVQ01000001">
    <property type="protein sequence ID" value="KAB2818171.1"/>
    <property type="molecule type" value="Genomic_DNA"/>
</dbReference>
<dbReference type="InterPro" id="IPR035986">
    <property type="entry name" value="PKD_dom_sf"/>
</dbReference>
<dbReference type="SUPFAM" id="SSF49299">
    <property type="entry name" value="PKD domain"/>
    <property type="match status" value="1"/>
</dbReference>
<evidence type="ECO:0000259" key="2">
    <source>
        <dbReference type="PROSITE" id="PS50093"/>
    </source>
</evidence>
<evidence type="ECO:0000313" key="3">
    <source>
        <dbReference type="EMBL" id="KAB2818171.1"/>
    </source>
</evidence>
<dbReference type="OrthoDB" id="7443339at2"/>
<name>A0A6L3ZJU3_9FLAO</name>
<sequence length="396" mass="43802">MNMNFHLSMKPIYRVLLFLLVASTLAMGQVRGVHLELKAVLPPNTDLINYRVEVIDSSFTNQRVVHELFTDFAGEVDSVLSGAYDSGQMIIRVWGCNQQLAFNKSAAYDTINGITSMTDTAYVSCVDSCEGTVTDQLTNNTLTLSYVNHPNWTGQNMRYSFSDGTTQSGANISKTFSIPGKYYWAAVHLGCVVRQDTVTISPADSCEAKFIVDTVNSFGGNLVIWNISDSTSFGADSHTYFWNFGDGNAAQGPFPTHVYSQPGAYKVSVLMEEYDSQNTLICSSYHVETVGMDANGDLIYKTGYTLNVMDPYTIGIEESEPHEFIVYPQPANDVINIESEAVIHGFSLFDLSGREVHSQATFSNKITINTNDCPSGMYVLRISSSNRVQHLKIRVE</sequence>
<protein>
    <submittedName>
        <fullName evidence="3">T9SS type A sorting domain-containing protein</fullName>
    </submittedName>
</protein>
<dbReference type="CDD" id="cd00146">
    <property type="entry name" value="PKD"/>
    <property type="match status" value="1"/>
</dbReference>
<dbReference type="InterPro" id="IPR000601">
    <property type="entry name" value="PKD_dom"/>
</dbReference>
<dbReference type="NCBIfam" id="TIGR04183">
    <property type="entry name" value="Por_Secre_tail"/>
    <property type="match status" value="1"/>
</dbReference>
<dbReference type="InterPro" id="IPR013783">
    <property type="entry name" value="Ig-like_fold"/>
</dbReference>
<dbReference type="Pfam" id="PF18962">
    <property type="entry name" value="Por_Secre_tail"/>
    <property type="match status" value="1"/>
</dbReference>
<dbReference type="Proteomes" id="UP000484164">
    <property type="component" value="Unassembled WGS sequence"/>
</dbReference>
<dbReference type="RefSeq" id="WP_151692859.1">
    <property type="nucleotide sequence ID" value="NZ_BMGX01000002.1"/>
</dbReference>
<evidence type="ECO:0000313" key="4">
    <source>
        <dbReference type="Proteomes" id="UP000484164"/>
    </source>
</evidence>
<evidence type="ECO:0000256" key="1">
    <source>
        <dbReference type="ARBA" id="ARBA00022729"/>
    </source>
</evidence>
<comment type="caution">
    <text evidence="3">The sequence shown here is derived from an EMBL/GenBank/DDBJ whole genome shotgun (WGS) entry which is preliminary data.</text>
</comment>
<reference evidence="3 4" key="1">
    <citation type="submission" date="2019-10" db="EMBL/GenBank/DDBJ databases">
        <title>Genome sequence of Phaeocystidibacter marisrubri JCM30614 (type strain).</title>
        <authorList>
            <person name="Bowman J.P."/>
        </authorList>
    </citation>
    <scope>NUCLEOTIDE SEQUENCE [LARGE SCALE GENOMIC DNA]</scope>
    <source>
        <strain evidence="3 4">JCM 30614</strain>
    </source>
</reference>
<dbReference type="InterPro" id="IPR026444">
    <property type="entry name" value="Secre_tail"/>
</dbReference>
<proteinExistence type="predicted"/>
<accession>A0A6L3ZJU3</accession>
<organism evidence="3 4">
    <name type="scientific">Phaeocystidibacter marisrubri</name>
    <dbReference type="NCBI Taxonomy" id="1577780"/>
    <lineage>
        <taxon>Bacteria</taxon>
        <taxon>Pseudomonadati</taxon>
        <taxon>Bacteroidota</taxon>
        <taxon>Flavobacteriia</taxon>
        <taxon>Flavobacteriales</taxon>
        <taxon>Phaeocystidibacteraceae</taxon>
        <taxon>Phaeocystidibacter</taxon>
    </lineage>
</organism>
<dbReference type="AlphaFoldDB" id="A0A6L3ZJU3"/>